<dbReference type="InterPro" id="IPR016039">
    <property type="entry name" value="Thiolase-like"/>
</dbReference>
<evidence type="ECO:0000313" key="6">
    <source>
        <dbReference type="Proteomes" id="UP001365542"/>
    </source>
</evidence>
<proteinExistence type="inferred from homology"/>
<feature type="domain" description="Thiolase-like protein type 1 additional C-terminal" evidence="4">
    <location>
        <begin position="418"/>
        <end position="501"/>
    </location>
</feature>
<dbReference type="PANTHER" id="PTHR18919:SF139">
    <property type="entry name" value="THIOLASE-LIKE PROTEIN TYPE 1 ADDITIONAL C-TERMINAL DOMAIN-CONTAINING PROTEIN"/>
    <property type="match status" value="1"/>
</dbReference>
<dbReference type="PANTHER" id="PTHR18919">
    <property type="entry name" value="ACETYL-COA C-ACYLTRANSFERASE"/>
    <property type="match status" value="1"/>
</dbReference>
<organism evidence="5 6">
    <name type="scientific">Orbilia ellipsospora</name>
    <dbReference type="NCBI Taxonomy" id="2528407"/>
    <lineage>
        <taxon>Eukaryota</taxon>
        <taxon>Fungi</taxon>
        <taxon>Dikarya</taxon>
        <taxon>Ascomycota</taxon>
        <taxon>Pezizomycotina</taxon>
        <taxon>Orbiliomycetes</taxon>
        <taxon>Orbiliales</taxon>
        <taxon>Orbiliaceae</taxon>
        <taxon>Orbilia</taxon>
    </lineage>
</organism>
<reference evidence="5 6" key="1">
    <citation type="submission" date="2019-10" db="EMBL/GenBank/DDBJ databases">
        <authorList>
            <person name="Palmer J.M."/>
        </authorList>
    </citation>
    <scope>NUCLEOTIDE SEQUENCE [LARGE SCALE GENOMIC DNA]</scope>
    <source>
        <strain evidence="5 6">TWF694</strain>
    </source>
</reference>
<dbReference type="GO" id="GO:0016746">
    <property type="term" value="F:acyltransferase activity"/>
    <property type="evidence" value="ECO:0007669"/>
    <property type="project" value="UniProtKB-KW"/>
</dbReference>
<evidence type="ECO:0000256" key="2">
    <source>
        <dbReference type="ARBA" id="ARBA00022679"/>
    </source>
</evidence>
<evidence type="ECO:0000259" key="4">
    <source>
        <dbReference type="Pfam" id="PF18313"/>
    </source>
</evidence>
<keyword evidence="2" id="KW-0808">Transferase</keyword>
<dbReference type="AlphaFoldDB" id="A0AAV9X5P7"/>
<dbReference type="Gene3D" id="2.40.50.840">
    <property type="match status" value="1"/>
</dbReference>
<dbReference type="SUPFAM" id="SSF53901">
    <property type="entry name" value="Thiolase-like"/>
    <property type="match status" value="2"/>
</dbReference>
<dbReference type="Gene3D" id="3.40.47.10">
    <property type="match status" value="1"/>
</dbReference>
<sequence length="523" mass="56831">MAPTVPIIIGVADVINRSTKVEDAREPAVLMHQAILDAIADTEASGLESLKLSIDSIDVVNTWTWPYPDLPGLLSEKLGVNPQHKHTSPHGGNQPALLFDEAARRISQGRTKVAVVTGGEALASLTACAAAKKLPPPGWTDASEQVNSVFSPTTRDLGSDLGALHDIGAPIHIYPLFENGYRAFRKQTITENNSESAKLYGDFAKVAQSNPYAWNYGKEVTADMIGTISKKNRMICFPYTLLMNAFNTVNLACAVIITSTDFAKEIGVPQSKWIYPLGGAGTQDSDHFWLRPNYYSSPAISQSIDSALEVSNISKWSIDLYDLYSCFPIVPKIAGQHLGMDVVHPWKPITLLGGLTSFGGAGNNYSMHAITEMTRQLRYGRGTTGLILANGGVATYQHVVCISTQPRAQNSPYPSENPLPTIVTNVPVPPIDENPEGEAIIETYTVSFQRSGEPETGYIVGRLKNSNHRFVANHADKHTLDALCSTTSEPIGKSGWVHCDKEGEKGDKGRCYFKMGEKDEAKL</sequence>
<evidence type="ECO:0000256" key="3">
    <source>
        <dbReference type="ARBA" id="ARBA00023315"/>
    </source>
</evidence>
<evidence type="ECO:0000313" key="5">
    <source>
        <dbReference type="EMBL" id="KAK6535646.1"/>
    </source>
</evidence>
<accession>A0AAV9X5P7</accession>
<comment type="similarity">
    <text evidence="1">Belongs to the thiolase-like superfamily. Thiolase family.</text>
</comment>
<gene>
    <name evidence="5" type="ORF">TWF694_002101</name>
</gene>
<dbReference type="Pfam" id="PF18313">
    <property type="entry name" value="TLP1_add_C"/>
    <property type="match status" value="1"/>
</dbReference>
<dbReference type="EMBL" id="JAVHJO010000010">
    <property type="protein sequence ID" value="KAK6535646.1"/>
    <property type="molecule type" value="Genomic_DNA"/>
</dbReference>
<keyword evidence="3" id="KW-0012">Acyltransferase</keyword>
<evidence type="ECO:0000256" key="1">
    <source>
        <dbReference type="ARBA" id="ARBA00010982"/>
    </source>
</evidence>
<comment type="caution">
    <text evidence="5">The sequence shown here is derived from an EMBL/GenBank/DDBJ whole genome shotgun (WGS) entry which is preliminary data.</text>
</comment>
<name>A0AAV9X5P7_9PEZI</name>
<dbReference type="InterPro" id="IPR040771">
    <property type="entry name" value="TLP1_add_C"/>
</dbReference>
<dbReference type="Proteomes" id="UP001365542">
    <property type="component" value="Unassembled WGS sequence"/>
</dbReference>
<keyword evidence="6" id="KW-1185">Reference proteome</keyword>
<protein>
    <recommendedName>
        <fullName evidence="4">Thiolase-like protein type 1 additional C-terminal domain-containing protein</fullName>
    </recommendedName>
</protein>